<dbReference type="Pfam" id="PF00356">
    <property type="entry name" value="LacI"/>
    <property type="match status" value="1"/>
</dbReference>
<evidence type="ECO:0000256" key="3">
    <source>
        <dbReference type="ARBA" id="ARBA00023163"/>
    </source>
</evidence>
<feature type="domain" description="HTH lacI-type" evidence="5">
    <location>
        <begin position="4"/>
        <end position="58"/>
    </location>
</feature>
<evidence type="ECO:0000313" key="7">
    <source>
        <dbReference type="Proteomes" id="UP000228976"/>
    </source>
</evidence>
<keyword evidence="3" id="KW-0804">Transcription</keyword>
<dbReference type="Gene3D" id="1.10.260.40">
    <property type="entry name" value="lambda repressor-like DNA-binding domains"/>
    <property type="match status" value="1"/>
</dbReference>
<keyword evidence="1" id="KW-0805">Transcription regulation</keyword>
<organism evidence="6 7">
    <name type="scientific">Aeriscardovia aeriphila</name>
    <dbReference type="NCBI Taxonomy" id="218139"/>
    <lineage>
        <taxon>Bacteria</taxon>
        <taxon>Bacillati</taxon>
        <taxon>Actinomycetota</taxon>
        <taxon>Actinomycetes</taxon>
        <taxon>Bifidobacteriales</taxon>
        <taxon>Bifidobacteriaceae</taxon>
        <taxon>Aeriscardovia</taxon>
    </lineage>
</organism>
<dbReference type="PANTHER" id="PTHR30146:SF109">
    <property type="entry name" value="HTH-TYPE TRANSCRIPTIONAL REGULATOR GALS"/>
    <property type="match status" value="1"/>
</dbReference>
<evidence type="ECO:0000259" key="5">
    <source>
        <dbReference type="PROSITE" id="PS50932"/>
    </source>
</evidence>
<evidence type="ECO:0000313" key="6">
    <source>
        <dbReference type="EMBL" id="OZG56451.1"/>
    </source>
</evidence>
<evidence type="ECO:0000256" key="2">
    <source>
        <dbReference type="ARBA" id="ARBA00023125"/>
    </source>
</evidence>
<evidence type="ECO:0000256" key="1">
    <source>
        <dbReference type="ARBA" id="ARBA00023015"/>
    </source>
</evidence>
<evidence type="ECO:0000256" key="4">
    <source>
        <dbReference type="SAM" id="MobiDB-lite"/>
    </source>
</evidence>
<dbReference type="Gene3D" id="3.40.50.2300">
    <property type="match status" value="2"/>
</dbReference>
<dbReference type="PROSITE" id="PS00356">
    <property type="entry name" value="HTH_LACI_1"/>
    <property type="match status" value="1"/>
</dbReference>
<feature type="compositionally biased region" description="Low complexity" evidence="4">
    <location>
        <begin position="326"/>
        <end position="336"/>
    </location>
</feature>
<dbReference type="EMBL" id="MWWU01000002">
    <property type="protein sequence ID" value="OZG56451.1"/>
    <property type="molecule type" value="Genomic_DNA"/>
</dbReference>
<proteinExistence type="predicted"/>
<dbReference type="PANTHER" id="PTHR30146">
    <property type="entry name" value="LACI-RELATED TRANSCRIPTIONAL REPRESSOR"/>
    <property type="match status" value="1"/>
</dbReference>
<dbReference type="AlphaFoldDB" id="A0A261FBC1"/>
<sequence>MTKVTIKDVARESGVSTYTVSRALRGLDHVSEATRAHVIATAHKLNYTISRSASDLATGSTHRIAVLMREKISGWFAGELLDGLYDVLEAEGYNLLIYRAGDLQERSSVFSTLPSDHNADALIVTGFSPSQHEQEMLKRLGIPIVAVNSSDIDSADCSLAIDDIQGETMAIRYLASLGHRRFCYLGRLDPLPTWGRELRLEAYQQAMKELNLHDCGIFQADPNLQGSVATAIASMLASPVVPTAICAWADSHALAALSELRRNGLRLPDNISLIGFDGSTVARNLGLTTMSQPARDMGRKAARAALDLLNGEPPTERKLVIPAQLTPGTTTGPAPTSKSISYAN</sequence>
<dbReference type="Pfam" id="PF13377">
    <property type="entry name" value="Peripla_BP_3"/>
    <property type="match status" value="1"/>
</dbReference>
<dbReference type="RefSeq" id="WP_094689974.1">
    <property type="nucleotide sequence ID" value="NZ_JACBYZ010000001.1"/>
</dbReference>
<dbReference type="Proteomes" id="UP000228976">
    <property type="component" value="Unassembled WGS sequence"/>
</dbReference>
<dbReference type="CDD" id="cd01392">
    <property type="entry name" value="HTH_LacI"/>
    <property type="match status" value="1"/>
</dbReference>
<dbReference type="InterPro" id="IPR028082">
    <property type="entry name" value="Peripla_BP_I"/>
</dbReference>
<keyword evidence="7" id="KW-1185">Reference proteome</keyword>
<accession>A0A261FBC1</accession>
<dbReference type="CDD" id="cd06267">
    <property type="entry name" value="PBP1_LacI_sugar_binding-like"/>
    <property type="match status" value="1"/>
</dbReference>
<dbReference type="InterPro" id="IPR000843">
    <property type="entry name" value="HTH_LacI"/>
</dbReference>
<dbReference type="GO" id="GO:0000976">
    <property type="term" value="F:transcription cis-regulatory region binding"/>
    <property type="evidence" value="ECO:0007669"/>
    <property type="project" value="TreeGrafter"/>
</dbReference>
<dbReference type="GO" id="GO:0003700">
    <property type="term" value="F:DNA-binding transcription factor activity"/>
    <property type="evidence" value="ECO:0007669"/>
    <property type="project" value="TreeGrafter"/>
</dbReference>
<dbReference type="SMART" id="SM00354">
    <property type="entry name" value="HTH_LACI"/>
    <property type="match status" value="1"/>
</dbReference>
<dbReference type="SUPFAM" id="SSF47413">
    <property type="entry name" value="lambda repressor-like DNA-binding domains"/>
    <property type="match status" value="1"/>
</dbReference>
<keyword evidence="2" id="KW-0238">DNA-binding</keyword>
<comment type="caution">
    <text evidence="6">The sequence shown here is derived from an EMBL/GenBank/DDBJ whole genome shotgun (WGS) entry which is preliminary data.</text>
</comment>
<dbReference type="OrthoDB" id="3510266at2"/>
<gene>
    <name evidence="6" type="ORF">AEAE_0939</name>
</gene>
<dbReference type="SUPFAM" id="SSF53822">
    <property type="entry name" value="Periplasmic binding protein-like I"/>
    <property type="match status" value="1"/>
</dbReference>
<protein>
    <submittedName>
        <fullName evidence="6">LacI family transcriptional regulator</fullName>
    </submittedName>
</protein>
<dbReference type="PROSITE" id="PS50932">
    <property type="entry name" value="HTH_LACI_2"/>
    <property type="match status" value="1"/>
</dbReference>
<dbReference type="InterPro" id="IPR046335">
    <property type="entry name" value="LacI/GalR-like_sensor"/>
</dbReference>
<feature type="region of interest" description="Disordered" evidence="4">
    <location>
        <begin position="322"/>
        <end position="344"/>
    </location>
</feature>
<reference evidence="6 7" key="1">
    <citation type="journal article" date="2017" name="BMC Genomics">
        <title>Comparative genomic and phylogenomic analyses of the Bifidobacteriaceae family.</title>
        <authorList>
            <person name="Lugli G.A."/>
            <person name="Milani C."/>
            <person name="Turroni F."/>
            <person name="Duranti S."/>
            <person name="Mancabelli L."/>
            <person name="Mangifesta M."/>
            <person name="Ferrario C."/>
            <person name="Modesto M."/>
            <person name="Mattarelli P."/>
            <person name="Jiri K."/>
            <person name="van Sinderen D."/>
            <person name="Ventura M."/>
        </authorList>
    </citation>
    <scope>NUCLEOTIDE SEQUENCE [LARGE SCALE GENOMIC DNA]</scope>
    <source>
        <strain evidence="6 7">LMG 21773</strain>
    </source>
</reference>
<dbReference type="InterPro" id="IPR010982">
    <property type="entry name" value="Lambda_DNA-bd_dom_sf"/>
</dbReference>
<name>A0A261FBC1_9BIFI</name>